<feature type="transmembrane region" description="Helical" evidence="1">
    <location>
        <begin position="43"/>
        <end position="64"/>
    </location>
</feature>
<feature type="transmembrane region" description="Helical" evidence="1">
    <location>
        <begin position="109"/>
        <end position="132"/>
    </location>
</feature>
<keyword evidence="1" id="KW-0812">Transmembrane</keyword>
<comment type="caution">
    <text evidence="2">The sequence shown here is derived from an EMBL/GenBank/DDBJ whole genome shotgun (WGS) entry which is preliminary data.</text>
</comment>
<name>A0A9W7B7I1_9STRA</name>
<evidence type="ECO:0000256" key="1">
    <source>
        <dbReference type="SAM" id="Phobius"/>
    </source>
</evidence>
<dbReference type="EMBL" id="BLQM01000329">
    <property type="protein sequence ID" value="GMH83506.1"/>
    <property type="molecule type" value="Genomic_DNA"/>
</dbReference>
<feature type="transmembrane region" description="Helical" evidence="1">
    <location>
        <begin position="139"/>
        <end position="158"/>
    </location>
</feature>
<keyword evidence="1" id="KW-0472">Membrane</keyword>
<reference evidence="3" key="1">
    <citation type="journal article" date="2023" name="Commun. Biol.">
        <title>Genome analysis of Parmales, the sister group of diatoms, reveals the evolutionary specialization of diatoms from phago-mixotrophs to photoautotrophs.</title>
        <authorList>
            <person name="Ban H."/>
            <person name="Sato S."/>
            <person name="Yoshikawa S."/>
            <person name="Yamada K."/>
            <person name="Nakamura Y."/>
            <person name="Ichinomiya M."/>
            <person name="Sato N."/>
            <person name="Blanc-Mathieu R."/>
            <person name="Endo H."/>
            <person name="Kuwata A."/>
            <person name="Ogata H."/>
        </authorList>
    </citation>
    <scope>NUCLEOTIDE SEQUENCE [LARGE SCALE GENOMIC DNA]</scope>
</reference>
<dbReference type="AlphaFoldDB" id="A0A9W7B7I1"/>
<keyword evidence="1" id="KW-1133">Transmembrane helix</keyword>
<organism evidence="2 3">
    <name type="scientific">Triparma laevis f. inornata</name>
    <dbReference type="NCBI Taxonomy" id="1714386"/>
    <lineage>
        <taxon>Eukaryota</taxon>
        <taxon>Sar</taxon>
        <taxon>Stramenopiles</taxon>
        <taxon>Ochrophyta</taxon>
        <taxon>Bolidophyceae</taxon>
        <taxon>Parmales</taxon>
        <taxon>Triparmaceae</taxon>
        <taxon>Triparma</taxon>
    </lineage>
</organism>
<feature type="transmembrane region" description="Helical" evidence="1">
    <location>
        <begin position="178"/>
        <end position="196"/>
    </location>
</feature>
<evidence type="ECO:0000313" key="3">
    <source>
        <dbReference type="Proteomes" id="UP001162640"/>
    </source>
</evidence>
<sequence>MASSLIMTDANFTLGMSKRAGVPGDPYWRWIPLDFSRMVRAKIGMFIFNNGFMVQFVLAVSLFIRIAGPSYLCAFLAIELLVVFSFMAAKDELFGFAITGHSSFLNDYILGPIVATIYWILTSTCPAMVAIGPCELGPSLFTGLIGWRFISNCMLMIYSLSILQDDSALTWISYEQGLIFYVASLVVAIFGLILFVSNLEPEFSLSTLFKPVYEWVTQVLVEKFGVEGGGEATGLAQ</sequence>
<proteinExistence type="predicted"/>
<dbReference type="Proteomes" id="UP001162640">
    <property type="component" value="Unassembled WGS sequence"/>
</dbReference>
<evidence type="ECO:0000313" key="2">
    <source>
        <dbReference type="EMBL" id="GMH83506.1"/>
    </source>
</evidence>
<protein>
    <submittedName>
        <fullName evidence="2">Uncharacterized protein</fullName>
    </submittedName>
</protein>
<accession>A0A9W7B7I1</accession>
<gene>
    <name evidence="2" type="ORF">TL16_g09622</name>
</gene>
<feature type="transmembrane region" description="Helical" evidence="1">
    <location>
        <begin position="71"/>
        <end position="89"/>
    </location>
</feature>